<keyword evidence="5" id="KW-0175">Coiled coil</keyword>
<evidence type="ECO:0000313" key="9">
    <source>
        <dbReference type="Proteomes" id="UP000037122"/>
    </source>
</evidence>
<dbReference type="VEuPathDB" id="FungiDB:QG37_02063"/>
<evidence type="ECO:0000256" key="1">
    <source>
        <dbReference type="ARBA" id="ARBA00022737"/>
    </source>
</evidence>
<dbReference type="Pfam" id="PF18972">
    <property type="entry name" value="Wheel"/>
    <property type="match status" value="1"/>
</dbReference>
<gene>
    <name evidence="8" type="ORF">QG37_02063</name>
</gene>
<feature type="repeat" description="TPR" evidence="4">
    <location>
        <begin position="160"/>
        <end position="193"/>
    </location>
</feature>
<dbReference type="InterPro" id="IPR011990">
    <property type="entry name" value="TPR-like_helical_dom_sf"/>
</dbReference>
<dbReference type="AlphaFoldDB" id="A0A0L0P4L5"/>
<accession>A0A0L0P4L5</accession>
<dbReference type="Gene3D" id="1.25.40.10">
    <property type="entry name" value="Tetratricopeptide repeat domain"/>
    <property type="match status" value="1"/>
</dbReference>
<dbReference type="CDD" id="cd21381">
    <property type="entry name" value="CTWD_TTC4"/>
    <property type="match status" value="1"/>
</dbReference>
<dbReference type="VEuPathDB" id="FungiDB:B9J08_003234"/>
<dbReference type="Proteomes" id="UP000037122">
    <property type="component" value="Unassembled WGS sequence"/>
</dbReference>
<dbReference type="GO" id="GO:0006457">
    <property type="term" value="P:protein folding"/>
    <property type="evidence" value="ECO:0007669"/>
    <property type="project" value="TreeGrafter"/>
</dbReference>
<dbReference type="InterPro" id="IPR019734">
    <property type="entry name" value="TPR_rpt"/>
</dbReference>
<name>A0A0L0P4L5_CANAR</name>
<reference evidence="9" key="1">
    <citation type="journal article" date="2015" name="BMC Genomics">
        <title>Draft genome of a commonly misdiagnosed multidrug resistant pathogen Candida auris.</title>
        <authorList>
            <person name="Chatterjee S."/>
            <person name="Alampalli S.V."/>
            <person name="Nageshan R.K."/>
            <person name="Chettiar S.T."/>
            <person name="Joshi S."/>
            <person name="Tatu U.S."/>
        </authorList>
    </citation>
    <scope>NUCLEOTIDE SEQUENCE [LARGE SCALE GENOMIC DNA]</scope>
    <source>
        <strain evidence="9">6684</strain>
    </source>
</reference>
<dbReference type="SUPFAM" id="SSF48452">
    <property type="entry name" value="TPR-like"/>
    <property type="match status" value="1"/>
</dbReference>
<dbReference type="VEuPathDB" id="FungiDB:CJJ09_000870"/>
<dbReference type="GO" id="GO:0051879">
    <property type="term" value="F:Hsp90 protein binding"/>
    <property type="evidence" value="ECO:0007669"/>
    <property type="project" value="InterPro"/>
</dbReference>
<dbReference type="EMBL" id="LGST01000016">
    <property type="protein sequence ID" value="KNE01175.1"/>
    <property type="molecule type" value="Genomic_DNA"/>
</dbReference>
<evidence type="ECO:0000256" key="6">
    <source>
        <dbReference type="SAM" id="MobiDB-lite"/>
    </source>
</evidence>
<evidence type="ECO:0000313" key="8">
    <source>
        <dbReference type="EMBL" id="KNE01175.1"/>
    </source>
</evidence>
<dbReference type="InterPro" id="IPR044059">
    <property type="entry name" value="Csn1/TTC4_wheel"/>
</dbReference>
<sequence>MKIEEVSAEDKIISEWERRRYRPKPGEPELPPQLSGFANKSTDEVLKEINRLPFFMTELDETDGEGGQNESLEALKSLAYDGEPHEIAANFKNQGNECYKVKRYKDAVQFYTQGIEIECKDDQINTALLINRAACNLELKNYRMCIEDCKKALLIDENNVKACYRAGRAFFAVNRYQEAKEILRYGLTKDPENQPMKDTFKNIEEKEQQVKAAIERKEEKAARKKEEERTLDKAIELRRIKILKSPRPPALLEDTKMKLEDPLDMESQLILPAMILYPTTDEFDFVAEVSELSAPIDVLTLLMDRPAEWFDDPKHENFSVKNLECYMETLSGGLIKVGKKTPIANAIMADGAKAPLFDNGLRLYVVPKQESSEWIKTWSKEAALAKRQL</sequence>
<dbReference type="SMART" id="SM00028">
    <property type="entry name" value="TPR"/>
    <property type="match status" value="3"/>
</dbReference>
<dbReference type="PANTHER" id="PTHR46035:SF1">
    <property type="entry name" value="TETRATRICOPEPTIDE REPEAT PROTEIN 4"/>
    <property type="match status" value="1"/>
</dbReference>
<dbReference type="GO" id="GO:0030544">
    <property type="term" value="F:Hsp70 protein binding"/>
    <property type="evidence" value="ECO:0007669"/>
    <property type="project" value="TreeGrafter"/>
</dbReference>
<dbReference type="VEuPathDB" id="FungiDB:CJJ07_005558"/>
<evidence type="ECO:0000256" key="2">
    <source>
        <dbReference type="ARBA" id="ARBA00022803"/>
    </source>
</evidence>
<evidence type="ECO:0000256" key="5">
    <source>
        <dbReference type="SAM" id="Coils"/>
    </source>
</evidence>
<dbReference type="GO" id="GO:0005634">
    <property type="term" value="C:nucleus"/>
    <property type="evidence" value="ECO:0007669"/>
    <property type="project" value="TreeGrafter"/>
</dbReference>
<dbReference type="GO" id="GO:0005829">
    <property type="term" value="C:cytosol"/>
    <property type="evidence" value="ECO:0007669"/>
    <property type="project" value="TreeGrafter"/>
</dbReference>
<dbReference type="VEuPathDB" id="FungiDB:CJI96_0001771"/>
<protein>
    <recommendedName>
        <fullName evidence="7">Cns1/TTC4 wheel domain-containing protein</fullName>
    </recommendedName>
</protein>
<feature type="region of interest" description="Disordered" evidence="6">
    <location>
        <begin position="18"/>
        <end position="38"/>
    </location>
</feature>
<evidence type="ECO:0000256" key="3">
    <source>
        <dbReference type="ARBA" id="ARBA00023602"/>
    </source>
</evidence>
<evidence type="ECO:0000256" key="4">
    <source>
        <dbReference type="PROSITE-ProRule" id="PRU00339"/>
    </source>
</evidence>
<dbReference type="PROSITE" id="PS50005">
    <property type="entry name" value="TPR"/>
    <property type="match status" value="1"/>
</dbReference>
<keyword evidence="1" id="KW-0677">Repeat</keyword>
<feature type="coiled-coil region" evidence="5">
    <location>
        <begin position="196"/>
        <end position="237"/>
    </location>
</feature>
<evidence type="ECO:0000259" key="7">
    <source>
        <dbReference type="Pfam" id="PF18972"/>
    </source>
</evidence>
<keyword evidence="2 4" id="KW-0802">TPR repeat</keyword>
<dbReference type="VEuPathDB" id="FungiDB:CJI97_003309"/>
<dbReference type="PANTHER" id="PTHR46035">
    <property type="entry name" value="TETRATRICOPEPTIDE REPEAT PROTEIN 4"/>
    <property type="match status" value="1"/>
</dbReference>
<comment type="caution">
    <text evidence="8">The sequence shown here is derived from an EMBL/GenBank/DDBJ whole genome shotgun (WGS) entry which is preliminary data.</text>
</comment>
<proteinExistence type="inferred from homology"/>
<comment type="similarity">
    <text evidence="3">Belongs to the TTC4 family.</text>
</comment>
<feature type="domain" description="Cns1/TTC4 wheel" evidence="7">
    <location>
        <begin position="261"/>
        <end position="378"/>
    </location>
</feature>
<organism evidence="8 9">
    <name type="scientific">Candidozyma auris</name>
    <name type="common">Yeast</name>
    <name type="synonym">Candida auris</name>
    <dbReference type="NCBI Taxonomy" id="498019"/>
    <lineage>
        <taxon>Eukaryota</taxon>
        <taxon>Fungi</taxon>
        <taxon>Dikarya</taxon>
        <taxon>Ascomycota</taxon>
        <taxon>Saccharomycotina</taxon>
        <taxon>Pichiomycetes</taxon>
        <taxon>Metschnikowiaceae</taxon>
        <taxon>Candidozyma</taxon>
    </lineage>
</organism>